<evidence type="ECO:0000256" key="1">
    <source>
        <dbReference type="ARBA" id="ARBA00022649"/>
    </source>
</evidence>
<name>A0ABS5FA45_9PROT</name>
<keyword evidence="4" id="KW-1185">Reference proteome</keyword>
<accession>A0ABS5FA45</accession>
<comment type="similarity">
    <text evidence="2">Belongs to the RelE toxin family.</text>
</comment>
<dbReference type="InterPro" id="IPR028344">
    <property type="entry name" value="ParE1/4"/>
</dbReference>
<comment type="caution">
    <text evidence="3">The sequence shown here is derived from an EMBL/GenBank/DDBJ whole genome shotgun (WGS) entry which is preliminary data.</text>
</comment>
<evidence type="ECO:0000313" key="4">
    <source>
        <dbReference type="Proteomes" id="UP001196870"/>
    </source>
</evidence>
<protein>
    <recommendedName>
        <fullName evidence="2">Toxin</fullName>
    </recommendedName>
</protein>
<evidence type="ECO:0000256" key="2">
    <source>
        <dbReference type="PIRNR" id="PIRNR029218"/>
    </source>
</evidence>
<dbReference type="RefSeq" id="WP_211858446.1">
    <property type="nucleotide sequence ID" value="NZ_JAAGBB010000112.1"/>
</dbReference>
<reference evidence="4" key="1">
    <citation type="journal article" date="2021" name="Syst. Appl. Microbiol.">
        <title>Roseomonas hellenica sp. nov., isolated from roots of wild-growing Alkanna tinctoria.</title>
        <authorList>
            <person name="Rat A."/>
            <person name="Naranjo H.D."/>
            <person name="Lebbe L."/>
            <person name="Cnockaert M."/>
            <person name="Krigas N."/>
            <person name="Grigoriadou K."/>
            <person name="Maloupa E."/>
            <person name="Willems A."/>
        </authorList>
    </citation>
    <scope>NUCLEOTIDE SEQUENCE [LARGE SCALE GENOMIC DNA]</scope>
    <source>
        <strain evidence="4">LMG 31523</strain>
    </source>
</reference>
<dbReference type="InterPro" id="IPR035093">
    <property type="entry name" value="RelE/ParE_toxin_dom_sf"/>
</dbReference>
<sequence>MGRYRLTKDADADLLRVLLYGFEAFGIAQAEDYRTGMARCFALLADNPGLGRGADEFAPGARRHEHARHIIFYNEEPGGVLITAIVHERSMRHLIRQS</sequence>
<dbReference type="Proteomes" id="UP001196870">
    <property type="component" value="Unassembled WGS sequence"/>
</dbReference>
<dbReference type="PIRSF" id="PIRSF029218">
    <property type="entry name" value="ParE"/>
    <property type="match status" value="1"/>
</dbReference>
<dbReference type="Gene3D" id="3.30.2310.20">
    <property type="entry name" value="RelE-like"/>
    <property type="match status" value="1"/>
</dbReference>
<proteinExistence type="inferred from homology"/>
<dbReference type="Pfam" id="PF05016">
    <property type="entry name" value="ParE_toxin"/>
    <property type="match status" value="1"/>
</dbReference>
<keyword evidence="1" id="KW-1277">Toxin-antitoxin system</keyword>
<gene>
    <name evidence="3" type="ORF">GXW71_34070</name>
</gene>
<evidence type="ECO:0000313" key="3">
    <source>
        <dbReference type="EMBL" id="MBR0669421.1"/>
    </source>
</evidence>
<organism evidence="3 4">
    <name type="scientific">Plastoroseomonas hellenica</name>
    <dbReference type="NCBI Taxonomy" id="2687306"/>
    <lineage>
        <taxon>Bacteria</taxon>
        <taxon>Pseudomonadati</taxon>
        <taxon>Pseudomonadota</taxon>
        <taxon>Alphaproteobacteria</taxon>
        <taxon>Acetobacterales</taxon>
        <taxon>Acetobacteraceae</taxon>
        <taxon>Plastoroseomonas</taxon>
    </lineage>
</organism>
<dbReference type="EMBL" id="JAAGBB010000112">
    <property type="protein sequence ID" value="MBR0669421.1"/>
    <property type="molecule type" value="Genomic_DNA"/>
</dbReference>
<dbReference type="InterPro" id="IPR007712">
    <property type="entry name" value="RelE/ParE_toxin"/>
</dbReference>